<protein>
    <recommendedName>
        <fullName evidence="5">COP9/Signalosome and eIF3 complex-shared subunit 1</fullName>
    </recommendedName>
    <alternativeName>
        <fullName evidence="5">COP9 signalosome complex subunit 7</fullName>
        <shortName evidence="5">Signalosome subunit 7</shortName>
    </alternativeName>
    <alternativeName>
        <fullName evidence="5">Eukaryotic translation initiation factor 3 subunit M</fullName>
        <shortName evidence="5">eIF3m</shortName>
    </alternativeName>
</protein>
<comment type="similarity">
    <text evidence="1">Belongs to the CSN7/EIF3M family. CSN7 subfamily.</text>
</comment>
<evidence type="ECO:0000256" key="3">
    <source>
        <dbReference type="ARBA" id="ARBA00022540"/>
    </source>
</evidence>
<comment type="similarity">
    <text evidence="5">Belongs to the eIF-3 subunit M family.</text>
</comment>
<dbReference type="EMBL" id="CANHGI010000004">
    <property type="protein sequence ID" value="CAI5448540.1"/>
    <property type="molecule type" value="Genomic_DNA"/>
</dbReference>
<keyword evidence="4 5" id="KW-0648">Protein biosynthesis</keyword>
<keyword evidence="5" id="KW-0221">Differentiation</keyword>
<keyword evidence="3 5" id="KW-0396">Initiation factor</keyword>
<comment type="subcellular location">
    <subcellularLocation>
        <location evidence="5">Cytoplasm</location>
    </subcellularLocation>
</comment>
<dbReference type="Pfam" id="PF01399">
    <property type="entry name" value="PCI"/>
    <property type="match status" value="1"/>
</dbReference>
<comment type="subunit">
    <text evidence="5">Component of the eukaryotic translation initiation factor 3 (eIF-3) complex. Within the eIF-3 complex, interacts directly with eif-3.F. Component of the CSN complex, composed of csn-1, csn-2, csn-3, csn-4, csn-5, csn-6 and csn-7. Within the CSN complex, interacts directly with csn-1 and csn-4.</text>
</comment>
<dbReference type="PROSITE" id="PS50250">
    <property type="entry name" value="PCI"/>
    <property type="match status" value="1"/>
</dbReference>
<keyword evidence="5" id="KW-0896">Oogenesis</keyword>
<organism evidence="7 8">
    <name type="scientific">Caenorhabditis angaria</name>
    <dbReference type="NCBI Taxonomy" id="860376"/>
    <lineage>
        <taxon>Eukaryota</taxon>
        <taxon>Metazoa</taxon>
        <taxon>Ecdysozoa</taxon>
        <taxon>Nematoda</taxon>
        <taxon>Chromadorea</taxon>
        <taxon>Rhabditida</taxon>
        <taxon>Rhabditina</taxon>
        <taxon>Rhabditomorpha</taxon>
        <taxon>Rhabditoidea</taxon>
        <taxon>Rhabditidae</taxon>
        <taxon>Peloderinae</taxon>
        <taxon>Caenorhabditis</taxon>
    </lineage>
</organism>
<evidence type="ECO:0000256" key="4">
    <source>
        <dbReference type="ARBA" id="ARBA00022917"/>
    </source>
</evidence>
<gene>
    <name evidence="5" type="primary">cif-1</name>
    <name evidence="5" type="synonym">csn-7</name>
    <name evidence="5" type="synonym">eif-3.M</name>
    <name evidence="7" type="ORF">CAMP_LOCUS11177</name>
</gene>
<dbReference type="PANTHER" id="PTHR15350:SF2">
    <property type="entry name" value="EUKARYOTIC TRANSLATION INITIATION FACTOR 3 SUBUNIT M"/>
    <property type="match status" value="1"/>
</dbReference>
<keyword evidence="5" id="KW-0736">Signalosome</keyword>
<dbReference type="SMART" id="SM00088">
    <property type="entry name" value="PINT"/>
    <property type="match status" value="1"/>
</dbReference>
<evidence type="ECO:0000313" key="7">
    <source>
        <dbReference type="EMBL" id="CAI5448540.1"/>
    </source>
</evidence>
<evidence type="ECO:0000313" key="8">
    <source>
        <dbReference type="Proteomes" id="UP001152747"/>
    </source>
</evidence>
<dbReference type="GO" id="GO:0016282">
    <property type="term" value="C:eukaryotic 43S preinitiation complex"/>
    <property type="evidence" value="ECO:0007669"/>
    <property type="project" value="UniProtKB-UniRule"/>
</dbReference>
<reference evidence="7" key="1">
    <citation type="submission" date="2022-11" db="EMBL/GenBank/DDBJ databases">
        <authorList>
            <person name="Kikuchi T."/>
        </authorList>
    </citation>
    <scope>NUCLEOTIDE SEQUENCE</scope>
    <source>
        <strain evidence="7">PS1010</strain>
    </source>
</reference>
<comment type="caution">
    <text evidence="7">The sequence shown here is derived from an EMBL/GenBank/DDBJ whole genome shotgun (WGS) entry which is preliminary data.</text>
</comment>
<keyword evidence="2 5" id="KW-0963">Cytoplasm</keyword>
<dbReference type="GO" id="GO:0008180">
    <property type="term" value="C:COP9 signalosome"/>
    <property type="evidence" value="ECO:0007669"/>
    <property type="project" value="UniProtKB-UniRule"/>
</dbReference>
<accession>A0A9P1N210</accession>
<evidence type="ECO:0000256" key="2">
    <source>
        <dbReference type="ARBA" id="ARBA00022490"/>
    </source>
</evidence>
<dbReference type="GO" id="GO:0048477">
    <property type="term" value="P:oogenesis"/>
    <property type="evidence" value="ECO:0007669"/>
    <property type="project" value="UniProtKB-KW"/>
</dbReference>
<dbReference type="InterPro" id="IPR045237">
    <property type="entry name" value="COPS7/eIF3m"/>
</dbReference>
<proteinExistence type="inferred from homology"/>
<comment type="function">
    <text evidence="5">Component of the eukaryotic translation initiation factor 3 (eIF-3) complex, which is involved in protein synthesis of a specialized repertoire of mRNAs and, together with other initiation factors, stimulates binding of mRNA and methionyl-tRNAi to the 40S ribosome. The eIF-3 complex specifically targets and initiates translation of a subset of mRNAs involved in cell proliferation. Component of the COP9 signalosome complex (CSN), a complex involved in various cellular and developmental processes. The CSN complex is an essential regulator of the ubiquitin (Ubl) conjugation pathway by mediating the deneddylation of the cullin subunits of the SCF-type E3 ligase complexes, leading to decrease the Ubl ligase activity of SCF. The CSN complex plays an essential role in embryogenesis and oogenesis and is required to regulate microtubule stability in the early embryo. Mediates mei-1 targeting for degradation at the meiosis to mitosis transition via deneddylation of cul-3.</text>
</comment>
<dbReference type="OrthoDB" id="337870at2759"/>
<dbReference type="InterPro" id="IPR027528">
    <property type="entry name" value="eIF3m"/>
</dbReference>
<dbReference type="GO" id="GO:0003743">
    <property type="term" value="F:translation initiation factor activity"/>
    <property type="evidence" value="ECO:0007669"/>
    <property type="project" value="UniProtKB-UniRule"/>
</dbReference>
<dbReference type="Proteomes" id="UP001152747">
    <property type="component" value="Unassembled WGS sequence"/>
</dbReference>
<feature type="domain" description="PCI" evidence="6">
    <location>
        <begin position="188"/>
        <end position="351"/>
    </location>
</feature>
<dbReference type="GO" id="GO:0071541">
    <property type="term" value="C:eukaryotic translation initiation factor 3 complex, eIF3m"/>
    <property type="evidence" value="ECO:0007669"/>
    <property type="project" value="UniProtKB-UniRule"/>
</dbReference>
<evidence type="ECO:0000256" key="1">
    <source>
        <dbReference type="ARBA" id="ARBA00008482"/>
    </source>
</evidence>
<evidence type="ECO:0000256" key="5">
    <source>
        <dbReference type="HAMAP-Rule" id="MF_03012"/>
    </source>
</evidence>
<evidence type="ECO:0000259" key="6">
    <source>
        <dbReference type="PROSITE" id="PS50250"/>
    </source>
</evidence>
<dbReference type="PANTHER" id="PTHR15350">
    <property type="entry name" value="COP9 SIGNALOSOME COMPLEX SUBUNIT 7/DENDRITIC CELL PROTEIN GA17"/>
    <property type="match status" value="1"/>
</dbReference>
<dbReference type="GO" id="GO:0001732">
    <property type="term" value="P:formation of cytoplasmic translation initiation complex"/>
    <property type="evidence" value="ECO:0007669"/>
    <property type="project" value="UniProtKB-UniRule"/>
</dbReference>
<dbReference type="AlphaFoldDB" id="A0A9P1N210"/>
<keyword evidence="8" id="KW-1185">Reference proteome</keyword>
<dbReference type="InterPro" id="IPR000717">
    <property type="entry name" value="PCI_dom"/>
</dbReference>
<dbReference type="GO" id="GO:0000338">
    <property type="term" value="P:protein deneddylation"/>
    <property type="evidence" value="ECO:0007669"/>
    <property type="project" value="UniProtKB-UniRule"/>
</dbReference>
<dbReference type="GO" id="GO:0033290">
    <property type="term" value="C:eukaryotic 48S preinitiation complex"/>
    <property type="evidence" value="ECO:0007669"/>
    <property type="project" value="UniProtKB-UniRule"/>
</dbReference>
<name>A0A9P1N210_9PELO</name>
<sequence length="392" mass="44023">MADTRELPVFAYIEEPKQLQEIREYLNKNEAVKLNPNGPEDIAANLIEICGTLHLLPKWAQDVDVILNSICSLIVIVPAEKSEAVVTAFIKAVSPEHYKGVGWGSHAGHAVRVLSNLFRGYSNLKNIQEMTFRALIGMCSEAKLIGELACDLETLNEQFTNWGTPIEGQREILRSVHRAFIADSKADRAANIMTVLLGTYTETDAAKAREDALECVRSAVVDPKSFSFDHLERLSAVKALKKSDPLMFSALELFVSGTLKDYQEFVKKNPKFVAEHLRVDEAILLKKIRLLTLMSLAEEKNEIKLDELATQLDIPADETLEEFVIDAIQVNAISGKINEMTRTLVVNSYQHRRFGQDQWVVLQKRLVTLITNLKQTHNNVNGVNRQIEELSA</sequence>
<dbReference type="HAMAP" id="MF_03012">
    <property type="entry name" value="eIF3m"/>
    <property type="match status" value="1"/>
</dbReference>
<keyword evidence="5" id="KW-0217">Developmental protein</keyword>